<feature type="domain" description="AAA-ATPase-like" evidence="1">
    <location>
        <begin position="168"/>
        <end position="352"/>
    </location>
</feature>
<organism evidence="2 3">
    <name type="scientific">Armillaria luteobubalina</name>
    <dbReference type="NCBI Taxonomy" id="153913"/>
    <lineage>
        <taxon>Eukaryota</taxon>
        <taxon>Fungi</taxon>
        <taxon>Dikarya</taxon>
        <taxon>Basidiomycota</taxon>
        <taxon>Agaricomycotina</taxon>
        <taxon>Agaricomycetes</taxon>
        <taxon>Agaricomycetidae</taxon>
        <taxon>Agaricales</taxon>
        <taxon>Marasmiineae</taxon>
        <taxon>Physalacriaceae</taxon>
        <taxon>Armillaria</taxon>
    </lineage>
</organism>
<proteinExistence type="predicted"/>
<evidence type="ECO:0000313" key="2">
    <source>
        <dbReference type="EMBL" id="KAK0502155.1"/>
    </source>
</evidence>
<dbReference type="Proteomes" id="UP001175228">
    <property type="component" value="Unassembled WGS sequence"/>
</dbReference>
<keyword evidence="3" id="KW-1185">Reference proteome</keyword>
<dbReference type="PANTHER" id="PTHR34825:SF1">
    <property type="entry name" value="AAA-ATPASE-LIKE DOMAIN-CONTAINING PROTEIN"/>
    <property type="match status" value="1"/>
</dbReference>
<dbReference type="AlphaFoldDB" id="A0AA39V1U3"/>
<dbReference type="InterPro" id="IPR018631">
    <property type="entry name" value="AAA-ATPase-like_dom"/>
</dbReference>
<accession>A0AA39V1U3</accession>
<reference evidence="2" key="1">
    <citation type="submission" date="2023-06" db="EMBL/GenBank/DDBJ databases">
        <authorList>
            <consortium name="Lawrence Berkeley National Laboratory"/>
            <person name="Ahrendt S."/>
            <person name="Sahu N."/>
            <person name="Indic B."/>
            <person name="Wong-Bajracharya J."/>
            <person name="Merenyi Z."/>
            <person name="Ke H.-M."/>
            <person name="Monk M."/>
            <person name="Kocsube S."/>
            <person name="Drula E."/>
            <person name="Lipzen A."/>
            <person name="Balint B."/>
            <person name="Henrissat B."/>
            <person name="Andreopoulos B."/>
            <person name="Martin F.M."/>
            <person name="Harder C.B."/>
            <person name="Rigling D."/>
            <person name="Ford K.L."/>
            <person name="Foster G.D."/>
            <person name="Pangilinan J."/>
            <person name="Papanicolaou A."/>
            <person name="Barry K."/>
            <person name="LaButti K."/>
            <person name="Viragh M."/>
            <person name="Koriabine M."/>
            <person name="Yan M."/>
            <person name="Riley R."/>
            <person name="Champramary S."/>
            <person name="Plett K.L."/>
            <person name="Tsai I.J."/>
            <person name="Slot J."/>
            <person name="Sipos G."/>
            <person name="Plett J."/>
            <person name="Nagy L.G."/>
            <person name="Grigoriev I.V."/>
        </authorList>
    </citation>
    <scope>NUCLEOTIDE SEQUENCE</scope>
    <source>
        <strain evidence="2">HWK02</strain>
    </source>
</reference>
<evidence type="ECO:0000259" key="1">
    <source>
        <dbReference type="Pfam" id="PF09820"/>
    </source>
</evidence>
<gene>
    <name evidence="2" type="ORF">EDD18DRAFT_1458429</name>
</gene>
<name>A0AA39V1U3_9AGAR</name>
<dbReference type="EMBL" id="JAUEPU010000005">
    <property type="protein sequence ID" value="KAK0502155.1"/>
    <property type="molecule type" value="Genomic_DNA"/>
</dbReference>
<comment type="caution">
    <text evidence="2">The sequence shown here is derived from an EMBL/GenBank/DDBJ whole genome shotgun (WGS) entry which is preliminary data.</text>
</comment>
<protein>
    <recommendedName>
        <fullName evidence="1">AAA-ATPase-like domain-containing protein</fullName>
    </recommendedName>
</protein>
<evidence type="ECO:0000313" key="3">
    <source>
        <dbReference type="Proteomes" id="UP001175228"/>
    </source>
</evidence>
<dbReference type="PANTHER" id="PTHR34825">
    <property type="entry name" value="CONSERVED PROTEIN, WITH A WEAK D-GALACTARATE DEHYDRATASE/ALTRONATE HYDROLASE DOMAIN"/>
    <property type="match status" value="1"/>
</dbReference>
<dbReference type="Pfam" id="PF09820">
    <property type="entry name" value="AAA-ATPase_like"/>
    <property type="match status" value="1"/>
</dbReference>
<sequence length="467" mass="52527">MSFDVECVLPCNFWLSYRALCRGNTFHDLFEAAKDVHDTECYCRLPLGDHAWVLREKMSHPSLAGSEMPPSCSRRVSIDEEVSNFHTEGRATVVWFFDGKDSDGSEGSSSDTLFSISPTSPSSLANRVGSEGSSGISSPVKISQGIFRTDGNKSTLPSCSLTSYQDVLSSPGVVWIDRTSCLMGLEELADFDNSLVLVHRPAGFGKTSFLAMAEFFHDVKYRDSPVSRSALSSTWIGDYCDTHRYTIGLLHADLVLTFDLAMTRVNDFERSLVEHLNTVLKQFLSKYQRELKIPPENMPYYVHDDGVPSLASVLGLVARTRRWRVFVCIDNYNTPSLTAGNTAEIDRCLQRFLVGPLSHHLDDLHSDLIMGTGDVQDFTMSTYHQRHSVWASVARDLTEDEMMERTLGFTPDEVHELAREFKVQGVESRLEARTFGSDLDKSYSMRDVWDEIGRQCRERETGDTKVI</sequence>